<name>A0A841Q2W1_9BACI</name>
<comment type="caution">
    <text evidence="2">The sequence shown here is derived from an EMBL/GenBank/DDBJ whole genome shotgun (WGS) entry which is preliminary data.</text>
</comment>
<dbReference type="RefSeq" id="WP_174496310.1">
    <property type="nucleotide sequence ID" value="NZ_CADDWK010000007.1"/>
</dbReference>
<keyword evidence="1" id="KW-0812">Transmembrane</keyword>
<feature type="transmembrane region" description="Helical" evidence="1">
    <location>
        <begin position="59"/>
        <end position="78"/>
    </location>
</feature>
<dbReference type="EMBL" id="JACHGH010000001">
    <property type="protein sequence ID" value="MBB6451688.1"/>
    <property type="molecule type" value="Genomic_DNA"/>
</dbReference>
<evidence type="ECO:0000313" key="2">
    <source>
        <dbReference type="EMBL" id="MBB6451688.1"/>
    </source>
</evidence>
<keyword evidence="1" id="KW-0472">Membrane</keyword>
<accession>A0A841Q2W1</accession>
<gene>
    <name evidence="2" type="ORF">HNQ94_000109</name>
</gene>
<keyword evidence="1" id="KW-1133">Transmembrane helix</keyword>
<feature type="transmembrane region" description="Helical" evidence="1">
    <location>
        <begin position="21"/>
        <end position="39"/>
    </location>
</feature>
<proteinExistence type="predicted"/>
<reference evidence="2 3" key="1">
    <citation type="submission" date="2020-08" db="EMBL/GenBank/DDBJ databases">
        <title>Genomic Encyclopedia of Type Strains, Phase IV (KMG-IV): sequencing the most valuable type-strain genomes for metagenomic binning, comparative biology and taxonomic classification.</title>
        <authorList>
            <person name="Goeker M."/>
        </authorList>
    </citation>
    <scope>NUCLEOTIDE SEQUENCE [LARGE SCALE GENOMIC DNA]</scope>
    <source>
        <strain evidence="2 3">DSM 19612</strain>
    </source>
</reference>
<feature type="transmembrane region" description="Helical" evidence="1">
    <location>
        <begin position="128"/>
        <end position="145"/>
    </location>
</feature>
<feature type="transmembrane region" description="Helical" evidence="1">
    <location>
        <begin position="90"/>
        <end position="108"/>
    </location>
</feature>
<dbReference type="Proteomes" id="UP000581688">
    <property type="component" value="Unassembled WGS sequence"/>
</dbReference>
<protein>
    <submittedName>
        <fullName evidence="2">Uncharacterized protein</fullName>
    </submittedName>
</protein>
<dbReference type="AlphaFoldDB" id="A0A841Q2W1"/>
<organism evidence="2 3">
    <name type="scientific">Salirhabdus euzebyi</name>
    <dbReference type="NCBI Taxonomy" id="394506"/>
    <lineage>
        <taxon>Bacteria</taxon>
        <taxon>Bacillati</taxon>
        <taxon>Bacillota</taxon>
        <taxon>Bacilli</taxon>
        <taxon>Bacillales</taxon>
        <taxon>Bacillaceae</taxon>
        <taxon>Salirhabdus</taxon>
    </lineage>
</organism>
<keyword evidence="3" id="KW-1185">Reference proteome</keyword>
<sequence length="147" mass="16984">MEEECNKFNYVREWFHILKKIFFGVIIIVGVSYLITILGKCYFELQGLYQRGELEFAPSLKVSLVGFAIGVLFEFNGLWKVINGFIKINWLIVPGIILLIIAFLPSYYTMQFPIIETRDIRFLSYTEIHVAIDILAGILLVRSLAKN</sequence>
<evidence type="ECO:0000313" key="3">
    <source>
        <dbReference type="Proteomes" id="UP000581688"/>
    </source>
</evidence>
<evidence type="ECO:0000256" key="1">
    <source>
        <dbReference type="SAM" id="Phobius"/>
    </source>
</evidence>